<dbReference type="AlphaFoldDB" id="A0A3B7MM12"/>
<feature type="domain" description="YCII-related" evidence="2">
    <location>
        <begin position="61"/>
        <end position="156"/>
    </location>
</feature>
<dbReference type="Gene3D" id="3.30.70.1060">
    <property type="entry name" value="Dimeric alpha+beta barrel"/>
    <property type="match status" value="1"/>
</dbReference>
<name>A0A3B7MM12_9BACT</name>
<dbReference type="Proteomes" id="UP000263900">
    <property type="component" value="Chromosome"/>
</dbReference>
<gene>
    <name evidence="3" type="ORF">D3H65_01105</name>
</gene>
<reference evidence="3 4" key="1">
    <citation type="submission" date="2018-09" db="EMBL/GenBank/DDBJ databases">
        <title>Genome sequencing of strain 6GH32-13.</title>
        <authorList>
            <person name="Weon H.-Y."/>
            <person name="Heo J."/>
            <person name="Kwon S.-W."/>
        </authorList>
    </citation>
    <scope>NUCLEOTIDE SEQUENCE [LARGE SCALE GENOMIC DNA]</scope>
    <source>
        <strain evidence="3 4">5GH32-13</strain>
    </source>
</reference>
<evidence type="ECO:0000313" key="4">
    <source>
        <dbReference type="Proteomes" id="UP000263900"/>
    </source>
</evidence>
<dbReference type="InterPro" id="IPR011008">
    <property type="entry name" value="Dimeric_a/b-barrel"/>
</dbReference>
<accession>A0A3B7MM12</accession>
<comment type="similarity">
    <text evidence="1">Belongs to the YciI family.</text>
</comment>
<evidence type="ECO:0000259" key="2">
    <source>
        <dbReference type="Pfam" id="PF03795"/>
    </source>
</evidence>
<dbReference type="OrthoDB" id="7782105at2"/>
<organism evidence="3 4">
    <name type="scientific">Paraflavitalea soli</name>
    <dbReference type="NCBI Taxonomy" id="2315862"/>
    <lineage>
        <taxon>Bacteria</taxon>
        <taxon>Pseudomonadati</taxon>
        <taxon>Bacteroidota</taxon>
        <taxon>Chitinophagia</taxon>
        <taxon>Chitinophagales</taxon>
        <taxon>Chitinophagaceae</taxon>
        <taxon>Paraflavitalea</taxon>
    </lineage>
</organism>
<proteinExistence type="inferred from homology"/>
<evidence type="ECO:0000256" key="1">
    <source>
        <dbReference type="ARBA" id="ARBA00007689"/>
    </source>
</evidence>
<dbReference type="Pfam" id="PF03795">
    <property type="entry name" value="YCII"/>
    <property type="match status" value="1"/>
</dbReference>
<dbReference type="KEGG" id="pseg:D3H65_01105"/>
<dbReference type="SUPFAM" id="SSF54909">
    <property type="entry name" value="Dimeric alpha+beta barrel"/>
    <property type="match status" value="1"/>
</dbReference>
<keyword evidence="4" id="KW-1185">Reference proteome</keyword>
<dbReference type="EMBL" id="CP032157">
    <property type="protein sequence ID" value="AXY72655.1"/>
    <property type="molecule type" value="Genomic_DNA"/>
</dbReference>
<evidence type="ECO:0000313" key="3">
    <source>
        <dbReference type="EMBL" id="AXY72655.1"/>
    </source>
</evidence>
<dbReference type="InterPro" id="IPR005545">
    <property type="entry name" value="YCII"/>
</dbReference>
<protein>
    <recommendedName>
        <fullName evidence="2">YCII-related domain-containing protein</fullName>
    </recommendedName>
</protein>
<sequence>MIKEEMYIIVGLELDIQDPGVPIFGCICPIPATQSLWGYNNLNVKLMEKFILLFRGSDVYDANQSPEALQLLTVKMLDWVGNLVKNGRHVSSEKLYRSGAQVSGTTKAINNIAFGAAKEVVGGCTIVLAKDISEAVEIAKACPILETDANIEIRPVQSV</sequence>